<protein>
    <submittedName>
        <fullName evidence="1">Uncharacterized protein</fullName>
    </submittedName>
</protein>
<dbReference type="RefSeq" id="WP_024525977.1">
    <property type="nucleotide sequence ID" value="NZ_CAKMAP010000001.1"/>
</dbReference>
<sequence>MYGSVLLAAGLGYYLFVYKGVDRTQQPQQSVQPVAHEYPTTRADALKYYLQAKLPWGTSLGEMYVYARSFPQNELPTEKSREALFKRFKQNVNRLREAGELPKTPLRYIDKVDLSLELTTVRVMHPDDVVSLYKRQMRYLAMFTRQANPFETLRQLVEKSSLYGRPSGPTVQSPERFSGTFALFLQDYYFSQYLPTRNEWHIYVAQQQRKLDEVEHDIFTFLNGGADQPVTNQAGKVVVTCFSTVGLELIANLLKPDRTIVPQLEVYERAFDDGIWQNYFPYTWAEVNRKEASVALQQWAKRLK</sequence>
<gene>
    <name evidence="1" type="ORF">CNR29_00525</name>
</gene>
<comment type="caution">
    <text evidence="1">The sequence shown here is derived from an EMBL/GenBank/DDBJ whole genome shotgun (WGS) entry which is preliminary data.</text>
</comment>
<proteinExistence type="predicted"/>
<name>A0A0C1PVH6_LEVBR</name>
<dbReference type="EMBL" id="NVYO01000001">
    <property type="protein sequence ID" value="PBQ22578.1"/>
    <property type="molecule type" value="Genomic_DNA"/>
</dbReference>
<organism evidence="1 2">
    <name type="scientific">Levilactobacillus brevis</name>
    <name type="common">Lactobacillus brevis</name>
    <dbReference type="NCBI Taxonomy" id="1580"/>
    <lineage>
        <taxon>Bacteria</taxon>
        <taxon>Bacillati</taxon>
        <taxon>Bacillota</taxon>
        <taxon>Bacilli</taxon>
        <taxon>Lactobacillales</taxon>
        <taxon>Lactobacillaceae</taxon>
        <taxon>Levilactobacillus</taxon>
    </lineage>
</organism>
<reference evidence="1 2" key="1">
    <citation type="submission" date="2017-09" db="EMBL/GenBank/DDBJ databases">
        <title>Genome sequence of Lactobacillus brevis D7.</title>
        <authorList>
            <person name="Kwon M.-S."/>
            <person name="Lim S.K."/>
            <person name="Choi H.-J."/>
        </authorList>
    </citation>
    <scope>NUCLEOTIDE SEQUENCE [LARGE SCALE GENOMIC DNA]</scope>
    <source>
        <strain evidence="1 2">D7</strain>
    </source>
</reference>
<dbReference type="AlphaFoldDB" id="A0A0C1PVH6"/>
<dbReference type="OrthoDB" id="2275643at2"/>
<accession>A0A0C1PVH6</accession>
<dbReference type="Proteomes" id="UP000217918">
    <property type="component" value="Unassembled WGS sequence"/>
</dbReference>
<evidence type="ECO:0000313" key="1">
    <source>
        <dbReference type="EMBL" id="PBQ22578.1"/>
    </source>
</evidence>
<evidence type="ECO:0000313" key="2">
    <source>
        <dbReference type="Proteomes" id="UP000217918"/>
    </source>
</evidence>